<comment type="similarity">
    <text evidence="7">Belongs to the Nibrin family.</text>
</comment>
<evidence type="ECO:0000256" key="6">
    <source>
        <dbReference type="ARBA" id="ARBA00023242"/>
    </source>
</evidence>
<keyword evidence="11" id="KW-1185">Reference proteome</keyword>
<evidence type="ECO:0000256" key="4">
    <source>
        <dbReference type="ARBA" id="ARBA00022763"/>
    </source>
</evidence>
<comment type="subcellular location">
    <subcellularLocation>
        <location evidence="2">Chromosome</location>
    </subcellularLocation>
    <subcellularLocation>
        <location evidence="1">Nucleus</location>
    </subcellularLocation>
</comment>
<keyword evidence="4" id="KW-0227">DNA damage</keyword>
<dbReference type="GO" id="GO:0005694">
    <property type="term" value="C:chromosome"/>
    <property type="evidence" value="ECO:0007669"/>
    <property type="project" value="UniProtKB-SubCell"/>
</dbReference>
<keyword evidence="3" id="KW-0158">Chromosome</keyword>
<evidence type="ECO:0000259" key="9">
    <source>
        <dbReference type="PROSITE" id="PS50006"/>
    </source>
</evidence>
<dbReference type="GO" id="GO:0000724">
    <property type="term" value="P:double-strand break repair via homologous recombination"/>
    <property type="evidence" value="ECO:0007669"/>
    <property type="project" value="TreeGrafter"/>
</dbReference>
<sequence length="750" mass="83863">MWLLEQENVFEGRQLWLRPGKLYLFGRTASEPGQLAISHKTISRKHMTIKIEPVANGRSQSISKRSTVTIEDLATKTGTTIDGEKYKGEKHVVSNDAAEIKLGGCPDIFRLSWHPVVLSFGFTSREMREDPARRLRDMLEQLDIKFTFDYNIQHTTHVVAKKRNTSKGLQALINGRYIVTDSFVDAIVAAALPPDGTEATDASALEQDFQAYWPNPLEHLPPRGGEPVERPPDAYAPDEARKEIFEGYTFIFYDRNQYDNLLAPITNGGGKALHTEVTPEKTTVDDFVLFVKTEAGEKGLGSFEDGSEGRGVVVVRFTPDKGDHTEWYASFFYETSLRLDHRPIEQNEFLEAILVKDASILRRPLQTETVQDSPPRAARRQAATRGGDAMETDSAPAPNAPSQDVSESSMPGPRGQLCRKASTPKQHEAKRALPRKAEDEDEEESASGQRPTPADLMDGLIPTAAAAKRRRLEAGEDPIRRPSPDEPEEPAQPKPAPKKVKREIDVLEEARKRREEMEARAKAERDDLAHLPSDIDLDAIRRLHIVEEMELRRPGGERTREQDIADGRWDPRWNGRRNFKRFQKRGAAQGRAVMKVIVQVSEVKTKDFGIGDDYWLEGDTQQKKKSGGSQSQEAKSEPSSRATGSLRARPTQIVLSDDSDEQEAIEETPAEAAPVTRIRGIRSTATESQSTGPTSSRSQATGRTTQGKRPAAEASSEPPAKRPRPVRQIVEVRDSDESDDELKFKFGRRR</sequence>
<keyword evidence="6" id="KW-0539">Nucleus</keyword>
<dbReference type="AlphaFoldDB" id="G2X865"/>
<dbReference type="InterPro" id="IPR000253">
    <property type="entry name" value="FHA_dom"/>
</dbReference>
<dbReference type="GO" id="GO:0003684">
    <property type="term" value="F:damaged DNA binding"/>
    <property type="evidence" value="ECO:0007669"/>
    <property type="project" value="TreeGrafter"/>
</dbReference>
<evidence type="ECO:0000256" key="7">
    <source>
        <dbReference type="ARBA" id="ARBA00044757"/>
    </source>
</evidence>
<dbReference type="eggNOG" id="ENOG502RCD5">
    <property type="taxonomic scope" value="Eukaryota"/>
</dbReference>
<dbReference type="EMBL" id="DS572707">
    <property type="protein sequence ID" value="EGY15152.1"/>
    <property type="molecule type" value="Genomic_DNA"/>
</dbReference>
<evidence type="ECO:0000256" key="2">
    <source>
        <dbReference type="ARBA" id="ARBA00004286"/>
    </source>
</evidence>
<dbReference type="RefSeq" id="XP_009657315.1">
    <property type="nucleotide sequence ID" value="XM_009659020.1"/>
</dbReference>
<dbReference type="KEGG" id="vda:VDAG_06006"/>
<dbReference type="PANTHER" id="PTHR12162:SF0">
    <property type="entry name" value="NIBRIN"/>
    <property type="match status" value="1"/>
</dbReference>
<keyword evidence="5" id="KW-0234">DNA repair</keyword>
<dbReference type="InterPro" id="IPR036420">
    <property type="entry name" value="BRCT_dom_sf"/>
</dbReference>
<evidence type="ECO:0000256" key="1">
    <source>
        <dbReference type="ARBA" id="ARBA00004123"/>
    </source>
</evidence>
<feature type="compositionally biased region" description="Polar residues" evidence="8">
    <location>
        <begin position="400"/>
        <end position="409"/>
    </location>
</feature>
<feature type="compositionally biased region" description="Polar residues" evidence="8">
    <location>
        <begin position="683"/>
        <end position="707"/>
    </location>
</feature>
<evidence type="ECO:0000256" key="3">
    <source>
        <dbReference type="ARBA" id="ARBA00022454"/>
    </source>
</evidence>
<feature type="region of interest" description="Disordered" evidence="8">
    <location>
        <begin position="553"/>
        <end position="575"/>
    </location>
</feature>
<accession>G2X865</accession>
<feature type="compositionally biased region" description="Basic and acidic residues" evidence="8">
    <location>
        <begin position="553"/>
        <end position="573"/>
    </location>
</feature>
<evidence type="ECO:0000256" key="5">
    <source>
        <dbReference type="ARBA" id="ARBA00023204"/>
    </source>
</evidence>
<proteinExistence type="inferred from homology"/>
<dbReference type="GO" id="GO:0007095">
    <property type="term" value="P:mitotic G2 DNA damage checkpoint signaling"/>
    <property type="evidence" value="ECO:0007669"/>
    <property type="project" value="InterPro"/>
</dbReference>
<dbReference type="GeneID" id="20707469"/>
<reference evidence="11" key="2">
    <citation type="journal article" date="2011" name="PLoS Pathog.">
        <title>Comparative genomics yields insights into niche adaptation of plant vascular wilt pathogens.</title>
        <authorList>
            <person name="Klosterman S.J."/>
            <person name="Subbarao K.V."/>
            <person name="Kang S."/>
            <person name="Veronese P."/>
            <person name="Gold S.E."/>
            <person name="Thomma B.P.H.J."/>
            <person name="Chen Z."/>
            <person name="Henrissat B."/>
            <person name="Lee Y.-H."/>
            <person name="Park J."/>
            <person name="Garcia-Pedrajas M.D."/>
            <person name="Barbara D.J."/>
            <person name="Anchieta A."/>
            <person name="de Jonge R."/>
            <person name="Santhanam P."/>
            <person name="Maruthachalam K."/>
            <person name="Atallah Z."/>
            <person name="Amyotte S.G."/>
            <person name="Paz Z."/>
            <person name="Inderbitzin P."/>
            <person name="Hayes R.J."/>
            <person name="Heiman D.I."/>
            <person name="Young S."/>
            <person name="Zeng Q."/>
            <person name="Engels R."/>
            <person name="Galagan J."/>
            <person name="Cuomo C.A."/>
            <person name="Dobinson K.F."/>
            <person name="Ma L.-J."/>
        </authorList>
    </citation>
    <scope>NUCLEOTIDE SEQUENCE [LARGE SCALE GENOMIC DNA]</scope>
    <source>
        <strain evidence="11">VdLs.17 / ATCC MYA-4575 / FGSC 10137</strain>
    </source>
</reference>
<dbReference type="Pfam" id="PF16508">
    <property type="entry name" value="NIBRIN_BRCT_II"/>
    <property type="match status" value="1"/>
</dbReference>
<protein>
    <submittedName>
        <fullName evidence="10">DNA damage response protein RcaA</fullName>
    </submittedName>
</protein>
<dbReference type="OMA" id="GIGDHYW"/>
<dbReference type="InterPro" id="IPR008984">
    <property type="entry name" value="SMAD_FHA_dom_sf"/>
</dbReference>
<dbReference type="Gene3D" id="3.40.50.10980">
    <property type="entry name" value="Nibrin, BRCT2 domain"/>
    <property type="match status" value="1"/>
</dbReference>
<feature type="compositionally biased region" description="Basic and acidic residues" evidence="8">
    <location>
        <begin position="472"/>
        <end position="484"/>
    </location>
</feature>
<feature type="region of interest" description="Disordered" evidence="8">
    <location>
        <begin position="365"/>
        <end position="525"/>
    </location>
</feature>
<dbReference type="InterPro" id="IPR040227">
    <property type="entry name" value="Nibrin-rel"/>
</dbReference>
<evidence type="ECO:0000313" key="11">
    <source>
        <dbReference type="Proteomes" id="UP000001611"/>
    </source>
</evidence>
<dbReference type="InterPro" id="IPR043014">
    <property type="entry name" value="Nibrin_BRCT2_sf"/>
</dbReference>
<dbReference type="InParanoid" id="G2X865"/>
<feature type="compositionally biased region" description="Low complexity" evidence="8">
    <location>
        <begin position="708"/>
        <end position="718"/>
    </location>
</feature>
<dbReference type="SUPFAM" id="SSF49879">
    <property type="entry name" value="SMAD/FHA domain"/>
    <property type="match status" value="1"/>
</dbReference>
<dbReference type="STRING" id="498257.G2X865"/>
<feature type="compositionally biased region" description="Basic and acidic residues" evidence="8">
    <location>
        <begin position="425"/>
        <end position="438"/>
    </location>
</feature>
<name>G2X865_VERDV</name>
<dbReference type="Pfam" id="PF00498">
    <property type="entry name" value="FHA"/>
    <property type="match status" value="1"/>
</dbReference>
<evidence type="ECO:0000256" key="8">
    <source>
        <dbReference type="SAM" id="MobiDB-lite"/>
    </source>
</evidence>
<feature type="domain" description="FHA" evidence="9">
    <location>
        <begin position="23"/>
        <end position="86"/>
    </location>
</feature>
<dbReference type="InterPro" id="IPR032429">
    <property type="entry name" value="Nibrin_BRCT2"/>
</dbReference>
<reference evidence="10 11" key="1">
    <citation type="submission" date="2008-03" db="EMBL/GenBank/DDBJ databases">
        <title>The Genome Sequence of Verticillium dahliae VdLs.17.</title>
        <authorList>
            <consortium name="The Broad Institute Genome Sequencing Platform"/>
            <person name="Ma L.-J.J."/>
            <person name="Klosterman S.J."/>
            <person name="Subbarao K."/>
            <person name="Dobinson K."/>
            <person name="Veronese P."/>
            <person name="Kang S."/>
            <person name="Gold S.E."/>
            <person name="Young S."/>
            <person name="Jaffe D."/>
            <person name="Gnerre S."/>
            <person name="Berlin A."/>
            <person name="Heiman D."/>
            <person name="Hepburn T."/>
            <person name="Sykes S."/>
            <person name="Alvarado L."/>
            <person name="Kodira C.D."/>
            <person name="Lander E."/>
            <person name="Galagan J."/>
            <person name="Nusbaum C."/>
            <person name="Birren B."/>
        </authorList>
    </citation>
    <scope>NUCLEOTIDE SEQUENCE [LARGE SCALE GENOMIC DNA]</scope>
    <source>
        <strain evidence="11">VdLs.17 / ATCC MYA-4575 / FGSC 10137</strain>
    </source>
</reference>
<evidence type="ECO:0000313" key="10">
    <source>
        <dbReference type="EMBL" id="EGY15152.1"/>
    </source>
</evidence>
<dbReference type="Gene3D" id="3.40.50.10190">
    <property type="entry name" value="BRCT domain"/>
    <property type="match status" value="1"/>
</dbReference>
<dbReference type="OrthoDB" id="552194at2759"/>
<feature type="region of interest" description="Disordered" evidence="8">
    <location>
        <begin position="610"/>
        <end position="750"/>
    </location>
</feature>
<feature type="compositionally biased region" description="Acidic residues" evidence="8">
    <location>
        <begin position="657"/>
        <end position="669"/>
    </location>
</feature>
<dbReference type="PROSITE" id="PS50006">
    <property type="entry name" value="FHA_DOMAIN"/>
    <property type="match status" value="1"/>
</dbReference>
<dbReference type="HOGENOM" id="CLU_007951_0_0_1"/>
<feature type="compositionally biased region" description="Basic and acidic residues" evidence="8">
    <location>
        <begin position="502"/>
        <end position="525"/>
    </location>
</feature>
<organism evidence="10 11">
    <name type="scientific">Verticillium dahliae (strain VdLs.17 / ATCC MYA-4575 / FGSC 10137)</name>
    <name type="common">Verticillium wilt</name>
    <dbReference type="NCBI Taxonomy" id="498257"/>
    <lineage>
        <taxon>Eukaryota</taxon>
        <taxon>Fungi</taxon>
        <taxon>Dikarya</taxon>
        <taxon>Ascomycota</taxon>
        <taxon>Pezizomycotina</taxon>
        <taxon>Sordariomycetes</taxon>
        <taxon>Hypocreomycetidae</taxon>
        <taxon>Glomerellales</taxon>
        <taxon>Plectosphaerellaceae</taxon>
        <taxon>Verticillium</taxon>
    </lineage>
</organism>
<dbReference type="GO" id="GO:0030870">
    <property type="term" value="C:Mre11 complex"/>
    <property type="evidence" value="ECO:0007669"/>
    <property type="project" value="InterPro"/>
</dbReference>
<gene>
    <name evidence="10" type="ORF">VDAG_06006</name>
</gene>
<dbReference type="Proteomes" id="UP000001611">
    <property type="component" value="Unassembled WGS sequence"/>
</dbReference>
<dbReference type="Gene3D" id="2.60.200.20">
    <property type="match status" value="1"/>
</dbReference>
<dbReference type="PANTHER" id="PTHR12162">
    <property type="entry name" value="NIBRIN-RELATED"/>
    <property type="match status" value="1"/>
</dbReference>